<dbReference type="Proteomes" id="UP000829999">
    <property type="component" value="Chromosome 7"/>
</dbReference>
<evidence type="ECO:0000256" key="1">
    <source>
        <dbReference type="SAM" id="MobiDB-lite"/>
    </source>
</evidence>
<accession>A0A9R0CZX1</accession>
<feature type="compositionally biased region" description="Basic and acidic residues" evidence="1">
    <location>
        <begin position="100"/>
        <end position="116"/>
    </location>
</feature>
<evidence type="ECO:0000313" key="3">
    <source>
        <dbReference type="RefSeq" id="XP_035435397.2"/>
    </source>
</evidence>
<organism evidence="2 3">
    <name type="scientific">Spodoptera frugiperda</name>
    <name type="common">Fall armyworm</name>
    <dbReference type="NCBI Taxonomy" id="7108"/>
    <lineage>
        <taxon>Eukaryota</taxon>
        <taxon>Metazoa</taxon>
        <taxon>Ecdysozoa</taxon>
        <taxon>Arthropoda</taxon>
        <taxon>Hexapoda</taxon>
        <taxon>Insecta</taxon>
        <taxon>Pterygota</taxon>
        <taxon>Neoptera</taxon>
        <taxon>Endopterygota</taxon>
        <taxon>Lepidoptera</taxon>
        <taxon>Glossata</taxon>
        <taxon>Ditrysia</taxon>
        <taxon>Noctuoidea</taxon>
        <taxon>Noctuidae</taxon>
        <taxon>Amphipyrinae</taxon>
        <taxon>Spodoptera</taxon>
    </lineage>
</organism>
<gene>
    <name evidence="3" type="primary">LOC118266128</name>
</gene>
<feature type="region of interest" description="Disordered" evidence="1">
    <location>
        <begin position="38"/>
        <end position="144"/>
    </location>
</feature>
<dbReference type="OrthoDB" id="7402074at2759"/>
<sequence length="287" mass="33280">MIRANIRASKWNVIKSASDLVIIPKKRKEKSLPAIKLNQEKRNKKHIKNENTTTTQHGAGLNKIYDIQKEAKGKSSLAKTDKKSKKGGKKHISKPSSTYAEEHLKITANRNQDRPKKPISKQRNSEVNQNKVQSKSVETPIKRRNRYFNENKNYFKLVKRSNYKHVDPKVETKSYILSIMKKCNNDNKDLKKKSLPRTTQTSAESLSSNKSTKSKGTKTIKHRLRKQIWHWTKNSMKRSEHWSKFLADNNISLENLDIDKLDLSLIDVDALGIENKLLKRTILWLSK</sequence>
<feature type="compositionally biased region" description="Basic residues" evidence="1">
    <location>
        <begin position="82"/>
        <end position="93"/>
    </location>
</feature>
<keyword evidence="2" id="KW-1185">Reference proteome</keyword>
<dbReference type="RefSeq" id="XP_035435397.2">
    <property type="nucleotide sequence ID" value="XM_035579504.2"/>
</dbReference>
<dbReference type="GeneID" id="118266128"/>
<evidence type="ECO:0000313" key="2">
    <source>
        <dbReference type="Proteomes" id="UP000829999"/>
    </source>
</evidence>
<proteinExistence type="predicted"/>
<name>A0A9R0CZX1_SPOFR</name>
<reference evidence="3" key="1">
    <citation type="submission" date="2025-08" db="UniProtKB">
        <authorList>
            <consortium name="RefSeq"/>
        </authorList>
    </citation>
    <scope>IDENTIFICATION</scope>
    <source>
        <tissue evidence="3">Whole larval tissue</tissue>
    </source>
</reference>
<feature type="region of interest" description="Disordered" evidence="1">
    <location>
        <begin position="186"/>
        <end position="219"/>
    </location>
</feature>
<protein>
    <submittedName>
        <fullName evidence="3">Uncharacterized protein LOC118266128 isoform X1</fullName>
    </submittedName>
</protein>
<dbReference type="AlphaFoldDB" id="A0A9R0CZX1"/>
<feature type="compositionally biased region" description="Polar residues" evidence="1">
    <location>
        <begin position="121"/>
        <end position="137"/>
    </location>
</feature>
<feature type="compositionally biased region" description="Low complexity" evidence="1">
    <location>
        <begin position="201"/>
        <end position="211"/>
    </location>
</feature>